<sequence length="475" mass="51088">MNAAYSQLLLQVVRDRCASRTLLRISGLILLVGVAALVFGNYIERPQLGRGILVGTLSFIVLSWGGTLLKSAVQQNQPANACLVPGLRHRLIVLTLMLYGALTVLIAAMTGAVFGHFGYALVGAGLFYSFILYAQRYPVLAILPSLVIVLSVSLLKEPLHAAWDAIGWMGEPALTGIGLIAVSVLGGFGMRAAFPRGGDSHWSWHARRAATLRRAQGAAPKPGDAANWSRWTMPLRIGYRASLRRDSRGGAAPGRMLAQTFGPAAHEGGYHGGALLILLAVLVLRGFGDSELLRQMVRTSLLQASVLVSVAIYAAELQKSVVRHGAEQALYLLTPGAPAAAQLNRLLGAALLKRFLRVWLVTVACAAIIDMVMLGAPLLSASTCVLSALMLPLACTLLRDYAKMPASTNQTAMLIASFITIFAYLIMFGIESRWPAFPLFWVCAAVVTASLLALRWRWRRFMALPAVLPAGRLLE</sequence>
<dbReference type="Proteomes" id="UP000484875">
    <property type="component" value="Unassembled WGS sequence"/>
</dbReference>
<keyword evidence="3" id="KW-1185">Reference proteome</keyword>
<evidence type="ECO:0000313" key="2">
    <source>
        <dbReference type="EMBL" id="MYN18967.1"/>
    </source>
</evidence>
<feature type="transmembrane region" description="Helical" evidence="1">
    <location>
        <begin position="270"/>
        <end position="288"/>
    </location>
</feature>
<feature type="transmembrane region" description="Helical" evidence="1">
    <location>
        <begin position="49"/>
        <end position="70"/>
    </location>
</feature>
<feature type="transmembrane region" description="Helical" evidence="1">
    <location>
        <begin position="137"/>
        <end position="155"/>
    </location>
</feature>
<protein>
    <submittedName>
        <fullName evidence="2">Uncharacterized protein</fullName>
    </submittedName>
</protein>
<feature type="transmembrane region" description="Helical" evidence="1">
    <location>
        <begin position="411"/>
        <end position="430"/>
    </location>
</feature>
<dbReference type="AlphaFoldDB" id="A0A845HKL2"/>
<keyword evidence="1" id="KW-0812">Transmembrane</keyword>
<feature type="transmembrane region" description="Helical" evidence="1">
    <location>
        <begin position="176"/>
        <end position="194"/>
    </location>
</feature>
<dbReference type="EMBL" id="WWCV01000038">
    <property type="protein sequence ID" value="MYN18967.1"/>
    <property type="molecule type" value="Genomic_DNA"/>
</dbReference>
<accession>A0A845HKL2</accession>
<reference evidence="2 3" key="1">
    <citation type="submission" date="2019-12" db="EMBL/GenBank/DDBJ databases">
        <title>Novel species isolated from a subtropical stream in China.</title>
        <authorList>
            <person name="Lu H."/>
        </authorList>
    </citation>
    <scope>NUCLEOTIDE SEQUENCE [LARGE SCALE GENOMIC DNA]</scope>
    <source>
        <strain evidence="2 3">FT107W</strain>
    </source>
</reference>
<feature type="transmembrane region" description="Helical" evidence="1">
    <location>
        <begin position="91"/>
        <end position="117"/>
    </location>
</feature>
<comment type="caution">
    <text evidence="2">The sequence shown here is derived from an EMBL/GenBank/DDBJ whole genome shotgun (WGS) entry which is preliminary data.</text>
</comment>
<name>A0A845HKL2_9BURK</name>
<organism evidence="2 3">
    <name type="scientific">Duganella vulcania</name>
    <dbReference type="NCBI Taxonomy" id="2692166"/>
    <lineage>
        <taxon>Bacteria</taxon>
        <taxon>Pseudomonadati</taxon>
        <taxon>Pseudomonadota</taxon>
        <taxon>Betaproteobacteria</taxon>
        <taxon>Burkholderiales</taxon>
        <taxon>Oxalobacteraceae</taxon>
        <taxon>Telluria group</taxon>
        <taxon>Duganella</taxon>
    </lineage>
</organism>
<evidence type="ECO:0000313" key="3">
    <source>
        <dbReference type="Proteomes" id="UP000484875"/>
    </source>
</evidence>
<feature type="transmembrane region" description="Helical" evidence="1">
    <location>
        <begin position="355"/>
        <end position="373"/>
    </location>
</feature>
<feature type="transmembrane region" description="Helical" evidence="1">
    <location>
        <begin position="379"/>
        <end position="399"/>
    </location>
</feature>
<gene>
    <name evidence="2" type="ORF">GTP81_19640</name>
</gene>
<proteinExistence type="predicted"/>
<keyword evidence="1" id="KW-1133">Transmembrane helix</keyword>
<dbReference type="RefSeq" id="WP_161091469.1">
    <property type="nucleotide sequence ID" value="NZ_WWCV01000038.1"/>
</dbReference>
<evidence type="ECO:0000256" key="1">
    <source>
        <dbReference type="SAM" id="Phobius"/>
    </source>
</evidence>
<keyword evidence="1" id="KW-0472">Membrane</keyword>
<feature type="transmembrane region" description="Helical" evidence="1">
    <location>
        <begin position="21"/>
        <end position="43"/>
    </location>
</feature>
<feature type="transmembrane region" description="Helical" evidence="1">
    <location>
        <begin position="436"/>
        <end position="454"/>
    </location>
</feature>